<organism evidence="2 3">
    <name type="scientific">Xylaria multiplex</name>
    <dbReference type="NCBI Taxonomy" id="323545"/>
    <lineage>
        <taxon>Eukaryota</taxon>
        <taxon>Fungi</taxon>
        <taxon>Dikarya</taxon>
        <taxon>Ascomycota</taxon>
        <taxon>Pezizomycotina</taxon>
        <taxon>Sordariomycetes</taxon>
        <taxon>Xylariomycetidae</taxon>
        <taxon>Xylariales</taxon>
        <taxon>Xylariaceae</taxon>
        <taxon>Xylaria</taxon>
    </lineage>
</organism>
<dbReference type="PANTHER" id="PTHR43948">
    <property type="entry name" value="DNAJ HOMOLOG SUBFAMILY B"/>
    <property type="match status" value="1"/>
</dbReference>
<evidence type="ECO:0000259" key="1">
    <source>
        <dbReference type="PROSITE" id="PS50076"/>
    </source>
</evidence>
<sequence>MGVQQIQPPTCVDYYADLGVSQNSSAQEIRHAFYRLARETHPDKNGNESTHTARFRKAREAYECLGDVTRRSIYDSKYHIVRDEWARYRERINNQVAAPAVAEQRREDNFHLKMGGFPSACSEQRRDDNYHLKMGGGYYRLKVEVTGFGASRSRMGAASRNLDDFFARWQRTTFSFMSPIRC</sequence>
<feature type="domain" description="J" evidence="1">
    <location>
        <begin position="13"/>
        <end position="78"/>
    </location>
</feature>
<evidence type="ECO:0000313" key="2">
    <source>
        <dbReference type="EMBL" id="KAF2967803.1"/>
    </source>
</evidence>
<dbReference type="Gene3D" id="1.10.287.110">
    <property type="entry name" value="DnaJ domain"/>
    <property type="match status" value="1"/>
</dbReference>
<dbReference type="EMBL" id="WUBL01000061">
    <property type="protein sequence ID" value="KAF2967803.1"/>
    <property type="molecule type" value="Genomic_DNA"/>
</dbReference>
<dbReference type="InParanoid" id="A0A7C8IRC0"/>
<protein>
    <recommendedName>
        <fullName evidence="1">J domain-containing protein</fullName>
    </recommendedName>
</protein>
<dbReference type="PRINTS" id="PR00625">
    <property type="entry name" value="JDOMAIN"/>
</dbReference>
<dbReference type="InterPro" id="IPR001623">
    <property type="entry name" value="DnaJ_domain"/>
</dbReference>
<dbReference type="Proteomes" id="UP000481858">
    <property type="component" value="Unassembled WGS sequence"/>
</dbReference>
<dbReference type="PROSITE" id="PS00636">
    <property type="entry name" value="DNAJ_1"/>
    <property type="match status" value="1"/>
</dbReference>
<dbReference type="PROSITE" id="PS50076">
    <property type="entry name" value="DNAJ_2"/>
    <property type="match status" value="1"/>
</dbReference>
<dbReference type="PANTHER" id="PTHR43948:SF10">
    <property type="entry name" value="MRJ, ISOFORM E"/>
    <property type="match status" value="1"/>
</dbReference>
<proteinExistence type="predicted"/>
<dbReference type="Pfam" id="PF00226">
    <property type="entry name" value="DnaJ"/>
    <property type="match status" value="1"/>
</dbReference>
<reference evidence="2 3" key="1">
    <citation type="submission" date="2019-12" db="EMBL/GenBank/DDBJ databases">
        <title>Draft genome sequence of the ascomycete Xylaria multiplex DSM 110363.</title>
        <authorList>
            <person name="Buettner E."/>
            <person name="Kellner H."/>
        </authorList>
    </citation>
    <scope>NUCLEOTIDE SEQUENCE [LARGE SCALE GENOMIC DNA]</scope>
    <source>
        <strain evidence="2 3">DSM 110363</strain>
    </source>
</reference>
<dbReference type="InterPro" id="IPR018253">
    <property type="entry name" value="DnaJ_domain_CS"/>
</dbReference>
<dbReference type="OrthoDB" id="10250354at2759"/>
<dbReference type="SUPFAM" id="SSF46565">
    <property type="entry name" value="Chaperone J-domain"/>
    <property type="match status" value="1"/>
</dbReference>
<dbReference type="InterPro" id="IPR036869">
    <property type="entry name" value="J_dom_sf"/>
</dbReference>
<dbReference type="CDD" id="cd06257">
    <property type="entry name" value="DnaJ"/>
    <property type="match status" value="1"/>
</dbReference>
<dbReference type="AlphaFoldDB" id="A0A7C8IRC0"/>
<evidence type="ECO:0000313" key="3">
    <source>
        <dbReference type="Proteomes" id="UP000481858"/>
    </source>
</evidence>
<gene>
    <name evidence="2" type="ORF">GQX73_g5735</name>
</gene>
<keyword evidence="3" id="KW-1185">Reference proteome</keyword>
<comment type="caution">
    <text evidence="2">The sequence shown here is derived from an EMBL/GenBank/DDBJ whole genome shotgun (WGS) entry which is preliminary data.</text>
</comment>
<accession>A0A7C8IRC0</accession>
<name>A0A7C8IRC0_9PEZI</name>
<dbReference type="SMART" id="SM00271">
    <property type="entry name" value="DnaJ"/>
    <property type="match status" value="1"/>
</dbReference>